<dbReference type="Pfam" id="PF09797">
    <property type="entry name" value="NatB_MDM20"/>
    <property type="match status" value="2"/>
</dbReference>
<evidence type="ECO:0000256" key="1">
    <source>
        <dbReference type="ARBA" id="ARBA00006298"/>
    </source>
</evidence>
<name>A0ABV0MJF4_9TELE</name>
<evidence type="ECO:0000313" key="3">
    <source>
        <dbReference type="Proteomes" id="UP001476798"/>
    </source>
</evidence>
<proteinExistence type="inferred from homology"/>
<organism evidence="2 3">
    <name type="scientific">Goodea atripinnis</name>
    <dbReference type="NCBI Taxonomy" id="208336"/>
    <lineage>
        <taxon>Eukaryota</taxon>
        <taxon>Metazoa</taxon>
        <taxon>Chordata</taxon>
        <taxon>Craniata</taxon>
        <taxon>Vertebrata</taxon>
        <taxon>Euteleostomi</taxon>
        <taxon>Actinopterygii</taxon>
        <taxon>Neopterygii</taxon>
        <taxon>Teleostei</taxon>
        <taxon>Neoteleostei</taxon>
        <taxon>Acanthomorphata</taxon>
        <taxon>Ovalentaria</taxon>
        <taxon>Atherinomorphae</taxon>
        <taxon>Cyprinodontiformes</taxon>
        <taxon>Goodeidae</taxon>
        <taxon>Goodea</taxon>
    </lineage>
</organism>
<dbReference type="SUPFAM" id="SSF48452">
    <property type="entry name" value="TPR-like"/>
    <property type="match status" value="1"/>
</dbReference>
<dbReference type="Gene3D" id="1.25.40.1040">
    <property type="match status" value="1"/>
</dbReference>
<evidence type="ECO:0008006" key="4">
    <source>
        <dbReference type="Google" id="ProtNLM"/>
    </source>
</evidence>
<dbReference type="EMBL" id="JAHRIO010000586">
    <property type="protein sequence ID" value="MEQ2158232.1"/>
    <property type="molecule type" value="Genomic_DNA"/>
</dbReference>
<dbReference type="InterPro" id="IPR011990">
    <property type="entry name" value="TPR-like_helical_dom_sf"/>
</dbReference>
<dbReference type="InterPro" id="IPR019183">
    <property type="entry name" value="NAA25_NatB_aux_su"/>
</dbReference>
<dbReference type="PANTHER" id="PTHR22767">
    <property type="entry name" value="N-TERMINAL ACETYLTRANSFERASE-RELATED"/>
    <property type="match status" value="1"/>
</dbReference>
<comment type="similarity">
    <text evidence="1">Belongs to the MDM20/NAA25 family.</text>
</comment>
<protein>
    <recommendedName>
        <fullName evidence="4">N-terminal acetyltransferase B complex subunit NAA25 homolog</fullName>
    </recommendedName>
</protein>
<dbReference type="Proteomes" id="UP001476798">
    <property type="component" value="Unassembled WGS sequence"/>
</dbReference>
<accession>A0ABV0MJF4</accession>
<keyword evidence="3" id="KW-1185">Reference proteome</keyword>
<gene>
    <name evidence="2" type="ORF">GOODEAATRI_010161</name>
</gene>
<comment type="caution">
    <text evidence="2">The sequence shown here is derived from an EMBL/GenBank/DDBJ whole genome shotgun (WGS) entry which is preliminary data.</text>
</comment>
<reference evidence="2 3" key="1">
    <citation type="submission" date="2021-06" db="EMBL/GenBank/DDBJ databases">
        <authorList>
            <person name="Palmer J.M."/>
        </authorList>
    </citation>
    <scope>NUCLEOTIDE SEQUENCE [LARGE SCALE GENOMIC DNA]</scope>
    <source>
        <strain evidence="2 3">GA_2019</strain>
        <tissue evidence="2">Muscle</tissue>
    </source>
</reference>
<sequence length="330" mass="37504">MAARGHVQDPNDRRLRPIYDYLDNGNNKMAIQQADKLLKKHKDLHCAKVLKAIGLQRTGKQDEAFTLAQEVTVLEPTDDNSLQALTILYREMHRPELVTKLYEAAVKKVPLSEEYHSHLFMAYARVGEYKKMQQAGMALYKIVPKNPYYFWSVMSLVMQAISAKDEKLAQTMFLPLAERMVEKMVKEEKIEAEAEISGAVCFCVSSCSEGSVHHTVAEVVRFVEERIKAEDGKDSRSLRGPYLARLELIHRLRERGYPEENLPGDEDMVWQGLGLLEEGLSHSSSNAQFKLLLLLLYCRLGAFEPVVDLYSSLDAKHIQHDTIGSVQSHV</sequence>
<evidence type="ECO:0000313" key="2">
    <source>
        <dbReference type="EMBL" id="MEQ2158232.1"/>
    </source>
</evidence>
<dbReference type="PANTHER" id="PTHR22767:SF3">
    <property type="entry name" value="N-ALPHA-ACETYLTRANSFERASE 25, NATB AUXILIARY SUBUNIT"/>
    <property type="match status" value="1"/>
</dbReference>